<dbReference type="Proteomes" id="UP000003303">
    <property type="component" value="Unassembled WGS sequence"/>
</dbReference>
<feature type="non-terminal residue" evidence="2">
    <location>
        <position position="118"/>
    </location>
</feature>
<proteinExistence type="predicted"/>
<dbReference type="AlphaFoldDB" id="C2MBX3"/>
<comment type="caution">
    <text evidence="2">The sequence shown here is derived from an EMBL/GenBank/DDBJ whole genome shotgun (WGS) entry which is preliminary data.</text>
</comment>
<evidence type="ECO:0000313" key="2">
    <source>
        <dbReference type="EMBL" id="EEK16779.1"/>
    </source>
</evidence>
<feature type="region of interest" description="Disordered" evidence="1">
    <location>
        <begin position="90"/>
        <end position="118"/>
    </location>
</feature>
<protein>
    <submittedName>
        <fullName evidence="2">Uncharacterized protein</fullName>
    </submittedName>
</protein>
<accession>C2MBX3</accession>
<dbReference type="eggNOG" id="ENOG5034C7R">
    <property type="taxonomic scope" value="Bacteria"/>
</dbReference>
<sequence>MRDQKLSITYLCQQLEVSRKGYYKHTFTEQDEDVKVASVLHYCQYVRSWLPRAGVDTLQECTNKYFKGTFQVGRDWLYKVLGANDMLLRSRRRKRPPQTTKGVVNHGFQDHLNTTPKY</sequence>
<organism evidence="2 3">
    <name type="scientific">Porphyromonas uenonis 60-3</name>
    <dbReference type="NCBI Taxonomy" id="596327"/>
    <lineage>
        <taxon>Bacteria</taxon>
        <taxon>Pseudomonadati</taxon>
        <taxon>Bacteroidota</taxon>
        <taxon>Bacteroidia</taxon>
        <taxon>Bacteroidales</taxon>
        <taxon>Porphyromonadaceae</taxon>
        <taxon>Porphyromonas</taxon>
    </lineage>
</organism>
<evidence type="ECO:0000256" key="1">
    <source>
        <dbReference type="SAM" id="MobiDB-lite"/>
    </source>
</evidence>
<reference evidence="2 3" key="1">
    <citation type="submission" date="2009-04" db="EMBL/GenBank/DDBJ databases">
        <authorList>
            <person name="Sebastian Y."/>
            <person name="Madupu R."/>
            <person name="Durkin A.S."/>
            <person name="Torralba M."/>
            <person name="Methe B."/>
            <person name="Sutton G.G."/>
            <person name="Strausberg R.L."/>
            <person name="Nelson K.E."/>
        </authorList>
    </citation>
    <scope>NUCLEOTIDE SEQUENCE [LARGE SCALE GENOMIC DNA]</scope>
    <source>
        <strain evidence="2 3">60-3</strain>
    </source>
</reference>
<gene>
    <name evidence="2" type="ORF">PORUE0001_1842</name>
</gene>
<evidence type="ECO:0000313" key="3">
    <source>
        <dbReference type="Proteomes" id="UP000003303"/>
    </source>
</evidence>
<name>C2MBX3_9PORP</name>
<keyword evidence="3" id="KW-1185">Reference proteome</keyword>
<dbReference type="EMBL" id="ACLR01000147">
    <property type="protein sequence ID" value="EEK16779.1"/>
    <property type="molecule type" value="Genomic_DNA"/>
</dbReference>